<organism evidence="6 7">
    <name type="scientific">Spinacia oleracea</name>
    <name type="common">Spinach</name>
    <dbReference type="NCBI Taxonomy" id="3562"/>
    <lineage>
        <taxon>Eukaryota</taxon>
        <taxon>Viridiplantae</taxon>
        <taxon>Streptophyta</taxon>
        <taxon>Embryophyta</taxon>
        <taxon>Tracheophyta</taxon>
        <taxon>Spermatophyta</taxon>
        <taxon>Magnoliopsida</taxon>
        <taxon>eudicotyledons</taxon>
        <taxon>Gunneridae</taxon>
        <taxon>Pentapetalae</taxon>
        <taxon>Caryophyllales</taxon>
        <taxon>Chenopodiaceae</taxon>
        <taxon>Chenopodioideae</taxon>
        <taxon>Anserineae</taxon>
        <taxon>Spinacia</taxon>
    </lineage>
</organism>
<dbReference type="PANTHER" id="PTHR11926">
    <property type="entry name" value="GLUCOSYL/GLUCURONOSYL TRANSFERASES"/>
    <property type="match status" value="1"/>
</dbReference>
<dbReference type="PANTHER" id="PTHR11926:SF774">
    <property type="entry name" value="UDP-GLYCOSYLTRANSFERASE 85A1-RELATED"/>
    <property type="match status" value="1"/>
</dbReference>
<evidence type="ECO:0000313" key="7">
    <source>
        <dbReference type="RefSeq" id="XP_021835641.2"/>
    </source>
</evidence>
<name>A0A9R0HRQ4_SPIOL</name>
<dbReference type="KEGG" id="soe:110775311"/>
<dbReference type="Proteomes" id="UP000813463">
    <property type="component" value="Chromosome 2"/>
</dbReference>
<comment type="similarity">
    <text evidence="1 3">Belongs to the UDP-glycosyltransferase family.</text>
</comment>
<evidence type="ECO:0000256" key="4">
    <source>
        <dbReference type="RuleBase" id="RU362057"/>
    </source>
</evidence>
<evidence type="ECO:0000313" key="6">
    <source>
        <dbReference type="Proteomes" id="UP000813463"/>
    </source>
</evidence>
<keyword evidence="6" id="KW-1185">Reference proteome</keyword>
<dbReference type="RefSeq" id="XP_021835641.2">
    <property type="nucleotide sequence ID" value="XM_021979949.2"/>
</dbReference>
<dbReference type="SUPFAM" id="SSF53756">
    <property type="entry name" value="UDP-Glycosyltransferase/glycogen phosphorylase"/>
    <property type="match status" value="1"/>
</dbReference>
<protein>
    <recommendedName>
        <fullName evidence="4">Glycosyltransferase</fullName>
        <ecNumber evidence="4">2.4.1.-</ecNumber>
    </recommendedName>
</protein>
<dbReference type="Pfam" id="PF00201">
    <property type="entry name" value="UDPGT"/>
    <property type="match status" value="1"/>
</dbReference>
<gene>
    <name evidence="7" type="primary">LOC110775311</name>
</gene>
<accession>A0A9R0HRQ4</accession>
<keyword evidence="3" id="KW-0328">Glycosyltransferase</keyword>
<dbReference type="GO" id="GO:0080044">
    <property type="term" value="F:quercetin 7-O-glucosyltransferase activity"/>
    <property type="evidence" value="ECO:0000318"/>
    <property type="project" value="GO_Central"/>
</dbReference>
<proteinExistence type="inferred from homology"/>
<dbReference type="InterPro" id="IPR058980">
    <property type="entry name" value="Glyco_transf_N"/>
</dbReference>
<evidence type="ECO:0000256" key="1">
    <source>
        <dbReference type="ARBA" id="ARBA00009995"/>
    </source>
</evidence>
<dbReference type="Gene3D" id="3.40.50.2000">
    <property type="entry name" value="Glycogen Phosphorylase B"/>
    <property type="match status" value="2"/>
</dbReference>
<feature type="domain" description="Glycosyltransferase N-terminal" evidence="5">
    <location>
        <begin position="8"/>
        <end position="137"/>
    </location>
</feature>
<reference evidence="7" key="2">
    <citation type="submission" date="2025-08" db="UniProtKB">
        <authorList>
            <consortium name="RefSeq"/>
        </authorList>
    </citation>
    <scope>IDENTIFICATION</scope>
    <source>
        <tissue evidence="7">Leaf</tissue>
    </source>
</reference>
<evidence type="ECO:0000259" key="5">
    <source>
        <dbReference type="Pfam" id="PF26168"/>
    </source>
</evidence>
<evidence type="ECO:0000256" key="2">
    <source>
        <dbReference type="ARBA" id="ARBA00022679"/>
    </source>
</evidence>
<dbReference type="CDD" id="cd03784">
    <property type="entry name" value="GT1_Gtf-like"/>
    <property type="match status" value="1"/>
</dbReference>
<dbReference type="GO" id="GO:0005737">
    <property type="term" value="C:cytoplasm"/>
    <property type="evidence" value="ECO:0000318"/>
    <property type="project" value="GO_Central"/>
</dbReference>
<dbReference type="GeneID" id="110775311"/>
<sequence>MDNEKQSKIHVVCIPYPAQGHISPMLKLAKLLHSKGTHITFVNTEYNHRRLLRARGPTSLNAVSSFRFEAIPDGLPPSDADATQDIPTLCHAVMNNFLEPFKKLLVRLINNPPLGSPPVTLIVSDCVMPFSLEAAQEVGGIPLVWLWTASANGFLGYSQYGRLIDEGIVPFKDSNFATDGSLDMIVDWIPSMKGIKLSHIPSFIRTTDKDDTMLNFLKFTTEKAAQSSSPIIFNTFDLLEHDVLQDISKIVLGPVYNIGPMQLQLANNVSESDNDAVKSIGSNLWKEDSTCLKWLDSKEPKSVVYVSFGSITTMTNENLIEFAWGLANSKHPFLWILRPDIVTGDSAVIPIEFLEETKDRGLVSSWCDQETVLYHPSIGGFLTHCGWNSTLDTINSGVPIMCWPFFAEQQTNCWFSFEKWGIGMEIDNEVRRNEVAKQVKELMEEEKGKGMAKKAMEWRMLAEEAIKGPNGSSYLDFEKLVNQELLPLKNVKN</sequence>
<dbReference type="InterPro" id="IPR035595">
    <property type="entry name" value="UDP_glycos_trans_CS"/>
</dbReference>
<dbReference type="PROSITE" id="PS00375">
    <property type="entry name" value="UDPGT"/>
    <property type="match status" value="1"/>
</dbReference>
<dbReference type="GO" id="GO:0080043">
    <property type="term" value="F:quercetin 3-O-glucosyltransferase activity"/>
    <property type="evidence" value="ECO:0000318"/>
    <property type="project" value="GO_Central"/>
</dbReference>
<dbReference type="InterPro" id="IPR002213">
    <property type="entry name" value="UDP_glucos_trans"/>
</dbReference>
<dbReference type="Pfam" id="PF26168">
    <property type="entry name" value="Glyco_transf_N"/>
    <property type="match status" value="1"/>
</dbReference>
<reference evidence="6" key="1">
    <citation type="journal article" date="2021" name="Nat. Commun.">
        <title>Genomic analyses provide insights into spinach domestication and the genetic basis of agronomic traits.</title>
        <authorList>
            <person name="Cai X."/>
            <person name="Sun X."/>
            <person name="Xu C."/>
            <person name="Sun H."/>
            <person name="Wang X."/>
            <person name="Ge C."/>
            <person name="Zhang Z."/>
            <person name="Wang Q."/>
            <person name="Fei Z."/>
            <person name="Jiao C."/>
            <person name="Wang Q."/>
        </authorList>
    </citation>
    <scope>NUCLEOTIDE SEQUENCE [LARGE SCALE GENOMIC DNA]</scope>
    <source>
        <strain evidence="6">cv. Varoflay</strain>
    </source>
</reference>
<dbReference type="EC" id="2.4.1.-" evidence="4"/>
<evidence type="ECO:0000256" key="3">
    <source>
        <dbReference type="RuleBase" id="RU003718"/>
    </source>
</evidence>
<keyword evidence="2 3" id="KW-0808">Transferase</keyword>